<name>I3YF00_THIV6</name>
<dbReference type="Proteomes" id="UP000006062">
    <property type="component" value="Chromosome"/>
</dbReference>
<reference evidence="1 2" key="1">
    <citation type="submission" date="2012-06" db="EMBL/GenBank/DDBJ databases">
        <title>Complete sequence of Thiocystis violascens DSM 198.</title>
        <authorList>
            <consortium name="US DOE Joint Genome Institute"/>
            <person name="Lucas S."/>
            <person name="Han J."/>
            <person name="Lapidus A."/>
            <person name="Cheng J.-F."/>
            <person name="Goodwin L."/>
            <person name="Pitluck S."/>
            <person name="Peters L."/>
            <person name="Ovchinnikova G."/>
            <person name="Teshima H."/>
            <person name="Detter J.C."/>
            <person name="Han C."/>
            <person name="Tapia R."/>
            <person name="Land M."/>
            <person name="Hauser L."/>
            <person name="Kyrpides N."/>
            <person name="Ivanova N."/>
            <person name="Pagani I."/>
            <person name="Vogl K."/>
            <person name="Liu Z."/>
            <person name="Frigaard N.-U."/>
            <person name="Bryant D."/>
            <person name="Woyke T."/>
        </authorList>
    </citation>
    <scope>NUCLEOTIDE SEQUENCE [LARGE SCALE GENOMIC DNA]</scope>
    <source>
        <strain evidence="2">ATCC 17096 / DSM 198 / 6111</strain>
    </source>
</reference>
<accession>I3YF00</accession>
<keyword evidence="2" id="KW-1185">Reference proteome</keyword>
<gene>
    <name evidence="1" type="ordered locus">Thivi_3720</name>
</gene>
<dbReference type="HOGENOM" id="CLU_2620969_0_0_6"/>
<dbReference type="EMBL" id="CP003154">
    <property type="protein sequence ID" value="AFL75568.1"/>
    <property type="molecule type" value="Genomic_DNA"/>
</dbReference>
<sequence>MDRNGPGAYFDEIPICLYAIDPDGRPIVIDLADFSMIGADCEARIDRLPHLKLLPLRDSHKLAEAFSGQPPPKPARVT</sequence>
<proteinExistence type="predicted"/>
<dbReference type="STRING" id="765911.Thivi_3720"/>
<organism evidence="1 2">
    <name type="scientific">Thiocystis violascens (strain ATCC 17096 / DSM 198 / 6111)</name>
    <name type="common">Chromatium violascens</name>
    <dbReference type="NCBI Taxonomy" id="765911"/>
    <lineage>
        <taxon>Bacteria</taxon>
        <taxon>Pseudomonadati</taxon>
        <taxon>Pseudomonadota</taxon>
        <taxon>Gammaproteobacteria</taxon>
        <taxon>Chromatiales</taxon>
        <taxon>Chromatiaceae</taxon>
        <taxon>Thiocystis</taxon>
    </lineage>
</organism>
<protein>
    <submittedName>
        <fullName evidence="1">Uncharacterized protein</fullName>
    </submittedName>
</protein>
<evidence type="ECO:0000313" key="1">
    <source>
        <dbReference type="EMBL" id="AFL75568.1"/>
    </source>
</evidence>
<dbReference type="AlphaFoldDB" id="I3YF00"/>
<dbReference type="RefSeq" id="WP_014779961.1">
    <property type="nucleotide sequence ID" value="NC_018012.1"/>
</dbReference>
<evidence type="ECO:0000313" key="2">
    <source>
        <dbReference type="Proteomes" id="UP000006062"/>
    </source>
</evidence>
<dbReference type="KEGG" id="tvi:Thivi_3720"/>